<dbReference type="Gene3D" id="1.10.260.40">
    <property type="entry name" value="lambda repressor-like DNA-binding domains"/>
    <property type="match status" value="1"/>
</dbReference>
<dbReference type="InterPro" id="IPR000843">
    <property type="entry name" value="HTH_LacI"/>
</dbReference>
<dbReference type="PROSITE" id="PS50932">
    <property type="entry name" value="HTH_LACI_2"/>
    <property type="match status" value="1"/>
</dbReference>
<dbReference type="RefSeq" id="WP_377336300.1">
    <property type="nucleotide sequence ID" value="NZ_JBHLUE010000004.1"/>
</dbReference>
<dbReference type="PANTHER" id="PTHR30146:SF109">
    <property type="entry name" value="HTH-TYPE TRANSCRIPTIONAL REGULATOR GALS"/>
    <property type="match status" value="1"/>
</dbReference>
<dbReference type="PANTHER" id="PTHR30146">
    <property type="entry name" value="LACI-RELATED TRANSCRIPTIONAL REPRESSOR"/>
    <property type="match status" value="1"/>
</dbReference>
<reference evidence="5 6" key="1">
    <citation type="submission" date="2024-09" db="EMBL/GenBank/DDBJ databases">
        <authorList>
            <person name="Sun Q."/>
            <person name="Mori K."/>
        </authorList>
    </citation>
    <scope>NUCLEOTIDE SEQUENCE [LARGE SCALE GENOMIC DNA]</scope>
    <source>
        <strain evidence="5 6">TBRC 2205</strain>
    </source>
</reference>
<protein>
    <submittedName>
        <fullName evidence="5">LacI family DNA-binding transcriptional regulator</fullName>
    </submittedName>
</protein>
<name>A0ABV6NS39_9ACTN</name>
<dbReference type="SMART" id="SM00354">
    <property type="entry name" value="HTH_LACI"/>
    <property type="match status" value="1"/>
</dbReference>
<gene>
    <name evidence="5" type="ORF">ACFFHU_05305</name>
</gene>
<comment type="caution">
    <text evidence="5">The sequence shown here is derived from an EMBL/GenBank/DDBJ whole genome shotgun (WGS) entry which is preliminary data.</text>
</comment>
<dbReference type="Pfam" id="PF13377">
    <property type="entry name" value="Peripla_BP_3"/>
    <property type="match status" value="1"/>
</dbReference>
<keyword evidence="2 5" id="KW-0238">DNA-binding</keyword>
<evidence type="ECO:0000313" key="5">
    <source>
        <dbReference type="EMBL" id="MFC0563585.1"/>
    </source>
</evidence>
<proteinExistence type="predicted"/>
<dbReference type="GO" id="GO:0003677">
    <property type="term" value="F:DNA binding"/>
    <property type="evidence" value="ECO:0007669"/>
    <property type="project" value="UniProtKB-KW"/>
</dbReference>
<keyword evidence="6" id="KW-1185">Reference proteome</keyword>
<evidence type="ECO:0000256" key="3">
    <source>
        <dbReference type="ARBA" id="ARBA00023163"/>
    </source>
</evidence>
<accession>A0ABV6NS39</accession>
<feature type="domain" description="HTH lacI-type" evidence="4">
    <location>
        <begin position="8"/>
        <end position="61"/>
    </location>
</feature>
<dbReference type="CDD" id="cd06267">
    <property type="entry name" value="PBP1_LacI_sugar_binding-like"/>
    <property type="match status" value="1"/>
</dbReference>
<dbReference type="InterPro" id="IPR046335">
    <property type="entry name" value="LacI/GalR-like_sensor"/>
</dbReference>
<dbReference type="Pfam" id="PF00356">
    <property type="entry name" value="LacI"/>
    <property type="match status" value="1"/>
</dbReference>
<dbReference type="Gene3D" id="3.40.50.2300">
    <property type="match status" value="2"/>
</dbReference>
<dbReference type="CDD" id="cd01392">
    <property type="entry name" value="HTH_LacI"/>
    <property type="match status" value="1"/>
</dbReference>
<evidence type="ECO:0000259" key="4">
    <source>
        <dbReference type="PROSITE" id="PS50932"/>
    </source>
</evidence>
<dbReference type="InterPro" id="IPR028082">
    <property type="entry name" value="Peripla_BP_I"/>
</dbReference>
<evidence type="ECO:0000256" key="1">
    <source>
        <dbReference type="ARBA" id="ARBA00023015"/>
    </source>
</evidence>
<organism evidence="5 6">
    <name type="scientific">Plantactinospora siamensis</name>
    <dbReference type="NCBI Taxonomy" id="555372"/>
    <lineage>
        <taxon>Bacteria</taxon>
        <taxon>Bacillati</taxon>
        <taxon>Actinomycetota</taxon>
        <taxon>Actinomycetes</taxon>
        <taxon>Micromonosporales</taxon>
        <taxon>Micromonosporaceae</taxon>
        <taxon>Plantactinospora</taxon>
    </lineage>
</organism>
<dbReference type="PROSITE" id="PS00356">
    <property type="entry name" value="HTH_LACI_1"/>
    <property type="match status" value="1"/>
</dbReference>
<dbReference type="SUPFAM" id="SSF53822">
    <property type="entry name" value="Periplasmic binding protein-like I"/>
    <property type="match status" value="1"/>
</dbReference>
<sequence length="327" mass="33758">MAATRPTATLEDVARLAGVSRSTASRAIAGGSISRAAYDRVAAAVRQLGYVPNQAARALARRTGLRLVVATSGPSPEILDDPYLDRVVTAVARVCAEHDVGVAAAWLPLRPGRQLTRLVEDPGLGGVILINPTGWLVDVLATLLPGRVASIGVGNPAVPSFDVDNAAGTAALVQHLYAAGRRRMAMVTGPGWLPCAARPVREYGRLMRAAGLPVRLVVGDFSADRGRVAAGEVLRRWPDTDAVLGASDATALGVIAGLRDCGVRVPDDVGVTGFDDVPFAALAAPALTTARHPVTEIATAAAHAVLGRLPGPPEVLFPSPMVLRASA</sequence>
<evidence type="ECO:0000313" key="6">
    <source>
        <dbReference type="Proteomes" id="UP001589894"/>
    </source>
</evidence>
<keyword evidence="3" id="KW-0804">Transcription</keyword>
<dbReference type="Proteomes" id="UP001589894">
    <property type="component" value="Unassembled WGS sequence"/>
</dbReference>
<keyword evidence="1" id="KW-0805">Transcription regulation</keyword>
<dbReference type="SUPFAM" id="SSF47413">
    <property type="entry name" value="lambda repressor-like DNA-binding domains"/>
    <property type="match status" value="1"/>
</dbReference>
<dbReference type="InterPro" id="IPR010982">
    <property type="entry name" value="Lambda_DNA-bd_dom_sf"/>
</dbReference>
<evidence type="ECO:0000256" key="2">
    <source>
        <dbReference type="ARBA" id="ARBA00023125"/>
    </source>
</evidence>
<dbReference type="EMBL" id="JBHLUE010000004">
    <property type="protein sequence ID" value="MFC0563585.1"/>
    <property type="molecule type" value="Genomic_DNA"/>
</dbReference>